<evidence type="ECO:0000313" key="2">
    <source>
        <dbReference type="EMBL" id="GES00595.1"/>
    </source>
</evidence>
<evidence type="ECO:0008006" key="4">
    <source>
        <dbReference type="Google" id="ProtNLM"/>
    </source>
</evidence>
<keyword evidence="3" id="KW-1185">Reference proteome</keyword>
<name>A0A5M3VUY0_9ACTN</name>
<dbReference type="RefSeq" id="WP_170316904.1">
    <property type="nucleotide sequence ID" value="NZ_BAAABN010000014.1"/>
</dbReference>
<dbReference type="EMBL" id="BLAD01000045">
    <property type="protein sequence ID" value="GES00595.1"/>
    <property type="molecule type" value="Genomic_DNA"/>
</dbReference>
<dbReference type="GO" id="GO:0016020">
    <property type="term" value="C:membrane"/>
    <property type="evidence" value="ECO:0007669"/>
    <property type="project" value="InterPro"/>
</dbReference>
<dbReference type="GO" id="GO:0005509">
    <property type="term" value="F:calcium ion binding"/>
    <property type="evidence" value="ECO:0007669"/>
    <property type="project" value="InterPro"/>
</dbReference>
<dbReference type="Proteomes" id="UP000334990">
    <property type="component" value="Unassembled WGS sequence"/>
</dbReference>
<dbReference type="Gene3D" id="2.60.40.10">
    <property type="entry name" value="Immunoglobulins"/>
    <property type="match status" value="1"/>
</dbReference>
<dbReference type="InterPro" id="IPR015919">
    <property type="entry name" value="Cadherin-like_sf"/>
</dbReference>
<evidence type="ECO:0000256" key="1">
    <source>
        <dbReference type="SAM" id="MobiDB-lite"/>
    </source>
</evidence>
<dbReference type="SUPFAM" id="SSF49313">
    <property type="entry name" value="Cadherin-like"/>
    <property type="match status" value="1"/>
</dbReference>
<reference evidence="2 3" key="1">
    <citation type="submission" date="2019-10" db="EMBL/GenBank/DDBJ databases">
        <title>Whole genome shotgun sequence of Acrocarpospora corrugata NBRC 13972.</title>
        <authorList>
            <person name="Ichikawa N."/>
            <person name="Kimura A."/>
            <person name="Kitahashi Y."/>
            <person name="Komaki H."/>
            <person name="Oguchi A."/>
        </authorList>
    </citation>
    <scope>NUCLEOTIDE SEQUENCE [LARGE SCALE GENOMIC DNA]</scope>
    <source>
        <strain evidence="2 3">NBRC 13972</strain>
    </source>
</reference>
<dbReference type="Pfam" id="PF05345">
    <property type="entry name" value="He_PIG"/>
    <property type="match status" value="1"/>
</dbReference>
<dbReference type="InterPro" id="IPR013783">
    <property type="entry name" value="Ig-like_fold"/>
</dbReference>
<dbReference type="GO" id="GO:0005975">
    <property type="term" value="P:carbohydrate metabolic process"/>
    <property type="evidence" value="ECO:0007669"/>
    <property type="project" value="UniProtKB-ARBA"/>
</dbReference>
<feature type="compositionally biased region" description="Pro residues" evidence="1">
    <location>
        <begin position="146"/>
        <end position="158"/>
    </location>
</feature>
<protein>
    <recommendedName>
        <fullName evidence="4">Dystroglycan-type cadherin-like domain-containing protein</fullName>
    </recommendedName>
</protein>
<feature type="region of interest" description="Disordered" evidence="1">
    <location>
        <begin position="137"/>
        <end position="194"/>
    </location>
</feature>
<accession>A0A5M3VUY0</accession>
<proteinExistence type="predicted"/>
<organism evidence="2 3">
    <name type="scientific">Acrocarpospora corrugata</name>
    <dbReference type="NCBI Taxonomy" id="35763"/>
    <lineage>
        <taxon>Bacteria</taxon>
        <taxon>Bacillati</taxon>
        <taxon>Actinomycetota</taxon>
        <taxon>Actinomycetes</taxon>
        <taxon>Streptosporangiales</taxon>
        <taxon>Streptosporangiaceae</taxon>
        <taxon>Acrocarpospora</taxon>
    </lineage>
</organism>
<dbReference type="AlphaFoldDB" id="A0A5M3VUY0"/>
<gene>
    <name evidence="2" type="ORF">Acor_26590</name>
</gene>
<comment type="caution">
    <text evidence="2">The sequence shown here is derived from an EMBL/GenBank/DDBJ whole genome shotgun (WGS) entry which is preliminary data.</text>
</comment>
<evidence type="ECO:0000313" key="3">
    <source>
        <dbReference type="Proteomes" id="UP000334990"/>
    </source>
</evidence>
<sequence length="194" mass="19469">MAASPTLNFPPPPGGQVGVPYSDQLTLTGGTGPFAWSVSSGTLPPGVTLNPSTGLLSGTPTTIGSYPFTVLTKMADTASIVAGGKVTYTVTVASTGQTHYQDAGFTDSLTGVLDDAAFGDDASATTGTVGYTAPTLTWTGTWQSEPPRPSPTASPPAPMATRFWRTPSPRPPGAATARPGASTPDAPAASPSSR</sequence>
<feature type="compositionally biased region" description="Low complexity" evidence="1">
    <location>
        <begin position="159"/>
        <end position="194"/>
    </location>
</feature>